<evidence type="ECO:0000313" key="4">
    <source>
        <dbReference type="Proteomes" id="UP001149142"/>
    </source>
</evidence>
<dbReference type="InterPro" id="IPR010827">
    <property type="entry name" value="BamA/TamA_POTRA"/>
</dbReference>
<organism evidence="3 4">
    <name type="scientific">Mesoflavibacter profundi</name>
    <dbReference type="NCBI Taxonomy" id="2708110"/>
    <lineage>
        <taxon>Bacteria</taxon>
        <taxon>Pseudomonadati</taxon>
        <taxon>Bacteroidota</taxon>
        <taxon>Flavobacteriia</taxon>
        <taxon>Flavobacteriales</taxon>
        <taxon>Flavobacteriaceae</taxon>
        <taxon>Mesoflavibacter</taxon>
    </lineage>
</organism>
<feature type="signal peptide" evidence="1">
    <location>
        <begin position="1"/>
        <end position="20"/>
    </location>
</feature>
<sequence length="419" mass="48239">MSIKYLQTILFSLLFTTAFSQNVSNFKIEGNKKLKTSFINKVSRLSEQSVLDSTLIEEDIKLLKRLPSIAHANYTTKKLKDGSYEVVYIVEENFTIIPSVNVYTSNDDEFAYRLGLYEFNLFGQNMTFGGFYQKDIYSSYGVNFRAPFLFNRKFGLAVNHMDWQTQEPVFFNSGTVNYKYQNTSYEILGLYQPDFNNRLELGLNLFKENYDYLEDQTISNQFKNISANKVMIKGLYEYNNLDFEYQYVTGFKSLLNLQYVISNNDVLPTFLIGWNDLNYYKKVGEKGNWASRLRLGLATNNDSAFAPFSLDNNLNIRGVGNTIDRGTGAIVLNTEYRRTLYEKGWFVLQGNAFVDAGSWRNPGGNFSDFVASENIRVFPGLGLRFIHKTIFNAVFRIDYGYGISKNDARGFVFGIGQYF</sequence>
<reference evidence="3" key="1">
    <citation type="submission" date="2022-11" db="EMBL/GenBank/DDBJ databases">
        <title>Refractory cell wall polysaccharides provide important carbon source for microbial heterotrophs in the hadal ocean.</title>
        <authorList>
            <person name="Zhu X."/>
        </authorList>
    </citation>
    <scope>NUCLEOTIDE SEQUENCE</scope>
    <source>
        <strain evidence="3">MTRN7</strain>
    </source>
</reference>
<gene>
    <name evidence="3" type="ORF">OOZ35_08745</name>
</gene>
<name>A0ABT4S0N9_9FLAO</name>
<accession>A0ABT4S0N9</accession>
<protein>
    <submittedName>
        <fullName evidence="3">Outer membrane protein assembly factor</fullName>
    </submittedName>
</protein>
<dbReference type="Pfam" id="PF07244">
    <property type="entry name" value="POTRA"/>
    <property type="match status" value="1"/>
</dbReference>
<keyword evidence="4" id="KW-1185">Reference proteome</keyword>
<proteinExistence type="predicted"/>
<evidence type="ECO:0000256" key="1">
    <source>
        <dbReference type="SAM" id="SignalP"/>
    </source>
</evidence>
<dbReference type="Proteomes" id="UP001149142">
    <property type="component" value="Unassembled WGS sequence"/>
</dbReference>
<comment type="caution">
    <text evidence="3">The sequence shown here is derived from an EMBL/GenBank/DDBJ whole genome shotgun (WGS) entry which is preliminary data.</text>
</comment>
<evidence type="ECO:0000259" key="2">
    <source>
        <dbReference type="Pfam" id="PF07244"/>
    </source>
</evidence>
<dbReference type="Gene3D" id="3.10.20.310">
    <property type="entry name" value="membrane protein fhac"/>
    <property type="match status" value="1"/>
</dbReference>
<feature type="chain" id="PRO_5046704208" evidence="1">
    <location>
        <begin position="21"/>
        <end position="419"/>
    </location>
</feature>
<feature type="domain" description="POTRA" evidence="2">
    <location>
        <begin position="23"/>
        <end position="92"/>
    </location>
</feature>
<dbReference type="EMBL" id="JAPFGC010000002">
    <property type="protein sequence ID" value="MDA0177575.1"/>
    <property type="molecule type" value="Genomic_DNA"/>
</dbReference>
<dbReference type="RefSeq" id="WP_106686849.1">
    <property type="nucleotide sequence ID" value="NZ_CAXQEU010000155.1"/>
</dbReference>
<dbReference type="Gene3D" id="2.40.160.50">
    <property type="entry name" value="membrane protein fhac: a member of the omp85/tpsb transporter family"/>
    <property type="match status" value="1"/>
</dbReference>
<evidence type="ECO:0000313" key="3">
    <source>
        <dbReference type="EMBL" id="MDA0177575.1"/>
    </source>
</evidence>
<keyword evidence="1" id="KW-0732">Signal</keyword>